<dbReference type="InterPro" id="IPR025457">
    <property type="entry name" value="DUF4277"/>
</dbReference>
<gene>
    <name evidence="3" type="ORF">VCO01S_31570</name>
</gene>
<keyword evidence="1" id="KW-0472">Membrane</keyword>
<dbReference type="EMBL" id="BJLH01000015">
    <property type="protein sequence ID" value="GEA61964.1"/>
    <property type="molecule type" value="Genomic_DNA"/>
</dbReference>
<evidence type="ECO:0000259" key="2">
    <source>
        <dbReference type="Pfam" id="PF14104"/>
    </source>
</evidence>
<proteinExistence type="predicted"/>
<dbReference type="Pfam" id="PF14104">
    <property type="entry name" value="DUF4277"/>
    <property type="match status" value="1"/>
</dbReference>
<accession>A0A4Y3ISV3</accession>
<feature type="transmembrane region" description="Helical" evidence="1">
    <location>
        <begin position="12"/>
        <end position="30"/>
    </location>
</feature>
<sequence>MSAPQSVIKRLDYLGLIAAFCHGVGLPGIIDRIIPKYSNTASYMEMLS</sequence>
<keyword evidence="1" id="KW-1133">Transmembrane helix</keyword>
<dbReference type="AlphaFoldDB" id="A0A4Y3ISV3"/>
<keyword evidence="4" id="KW-1185">Reference proteome</keyword>
<feature type="domain" description="DUF4277" evidence="2">
    <location>
        <begin position="8"/>
        <end position="40"/>
    </location>
</feature>
<reference evidence="3 4" key="1">
    <citation type="submission" date="2019-06" db="EMBL/GenBank/DDBJ databases">
        <title>Whole genome shotgun sequence of Vibrio comitans NBRC 102076.</title>
        <authorList>
            <person name="Hosoyama A."/>
            <person name="Uohara A."/>
            <person name="Ohji S."/>
            <person name="Ichikawa N."/>
        </authorList>
    </citation>
    <scope>NUCLEOTIDE SEQUENCE [LARGE SCALE GENOMIC DNA]</scope>
    <source>
        <strain evidence="3 4">NBRC 102076</strain>
    </source>
</reference>
<dbReference type="Proteomes" id="UP000318242">
    <property type="component" value="Unassembled WGS sequence"/>
</dbReference>
<organism evidence="3 4">
    <name type="scientific">Vibrio comitans NBRC 102076</name>
    <dbReference type="NCBI Taxonomy" id="1219078"/>
    <lineage>
        <taxon>Bacteria</taxon>
        <taxon>Pseudomonadati</taxon>
        <taxon>Pseudomonadota</taxon>
        <taxon>Gammaproteobacteria</taxon>
        <taxon>Vibrionales</taxon>
        <taxon>Vibrionaceae</taxon>
        <taxon>Vibrio</taxon>
    </lineage>
</organism>
<comment type="caution">
    <text evidence="3">The sequence shown here is derived from an EMBL/GenBank/DDBJ whole genome shotgun (WGS) entry which is preliminary data.</text>
</comment>
<evidence type="ECO:0000256" key="1">
    <source>
        <dbReference type="SAM" id="Phobius"/>
    </source>
</evidence>
<keyword evidence="1" id="KW-0812">Transmembrane</keyword>
<name>A0A4Y3ISV3_9VIBR</name>
<protein>
    <recommendedName>
        <fullName evidence="2">DUF4277 domain-containing protein</fullName>
    </recommendedName>
</protein>
<evidence type="ECO:0000313" key="3">
    <source>
        <dbReference type="EMBL" id="GEA61964.1"/>
    </source>
</evidence>
<evidence type="ECO:0000313" key="4">
    <source>
        <dbReference type="Proteomes" id="UP000318242"/>
    </source>
</evidence>